<protein>
    <submittedName>
        <fullName evidence="5">Oxidoreductase family, NAD-binding Rossmann fold domain protein</fullName>
    </submittedName>
</protein>
<dbReference type="AlphaFoldDB" id="A6DP47"/>
<dbReference type="Pfam" id="PF01408">
    <property type="entry name" value="GFO_IDH_MocA"/>
    <property type="match status" value="1"/>
</dbReference>
<reference evidence="5 6" key="1">
    <citation type="journal article" date="2010" name="J. Bacteriol.">
        <title>Genome sequence of Lentisphaera araneosa HTCC2155T, the type species of the order Lentisphaerales in the phylum Lentisphaerae.</title>
        <authorList>
            <person name="Thrash J.C."/>
            <person name="Cho J.C."/>
            <person name="Vergin K.L."/>
            <person name="Morris R.M."/>
            <person name="Giovannoni S.J."/>
        </authorList>
    </citation>
    <scope>NUCLEOTIDE SEQUENCE [LARGE SCALE GENOMIC DNA]</scope>
    <source>
        <strain evidence="5 6">HTCC2155</strain>
    </source>
</reference>
<feature type="domain" description="GFO/IDH/MocA-like oxidoreductase" evidence="4">
    <location>
        <begin position="132"/>
        <end position="246"/>
    </location>
</feature>
<dbReference type="Gene3D" id="3.30.360.10">
    <property type="entry name" value="Dihydrodipicolinate Reductase, domain 2"/>
    <property type="match status" value="1"/>
</dbReference>
<dbReference type="GO" id="GO:0016491">
    <property type="term" value="F:oxidoreductase activity"/>
    <property type="evidence" value="ECO:0007669"/>
    <property type="project" value="UniProtKB-KW"/>
</dbReference>
<gene>
    <name evidence="5" type="ORF">LNTAR_02187</name>
</gene>
<evidence type="ECO:0000313" key="6">
    <source>
        <dbReference type="Proteomes" id="UP000004947"/>
    </source>
</evidence>
<dbReference type="eggNOG" id="COG0673">
    <property type="taxonomic scope" value="Bacteria"/>
</dbReference>
<accession>A6DP47</accession>
<dbReference type="RefSeq" id="WP_007279630.1">
    <property type="nucleotide sequence ID" value="NZ_ABCK01000015.1"/>
</dbReference>
<evidence type="ECO:0000256" key="1">
    <source>
        <dbReference type="ARBA" id="ARBA00010928"/>
    </source>
</evidence>
<evidence type="ECO:0000259" key="4">
    <source>
        <dbReference type="Pfam" id="PF22725"/>
    </source>
</evidence>
<dbReference type="EMBL" id="ABCK01000015">
    <property type="protein sequence ID" value="EDM26579.1"/>
    <property type="molecule type" value="Genomic_DNA"/>
</dbReference>
<evidence type="ECO:0000259" key="3">
    <source>
        <dbReference type="Pfam" id="PF01408"/>
    </source>
</evidence>
<sequence>MKKIKWGILGPGRIAEKLAVAIQQSENAELYAVGSRSLDKAANFAKRFGASQSYSSYEELCSDDKLDVIYIATPHSYHCEHSMLAMKHGRNVLCEKPFALDAGEAQKMIQCAKDNNVFLMEAMWSRLLPGMKKVQELLAANAIGPIKMMSADFCFTSSPEDKPRLFEPALGGGALLDVGIYPLTLACSFFGFPKSIEAEADLTDKGVDATSTYFLNFANGAKAELYSSVVKESPGQAIIEGEEGTLTIHAKAWTLQKITLKNGVEKTFDTSYEGSDYLLQVEEVNQCLRQGLKESSVNSFEWTMNMMQLMDDLRDIMGVNYKTGTKA</sequence>
<dbReference type="PANTHER" id="PTHR22604:SF105">
    <property type="entry name" value="TRANS-1,2-DIHYDROBENZENE-1,2-DIOL DEHYDROGENASE"/>
    <property type="match status" value="1"/>
</dbReference>
<name>A6DP47_9BACT</name>
<dbReference type="Proteomes" id="UP000004947">
    <property type="component" value="Unassembled WGS sequence"/>
</dbReference>
<dbReference type="InterPro" id="IPR036291">
    <property type="entry name" value="NAD(P)-bd_dom_sf"/>
</dbReference>
<dbReference type="OrthoDB" id="9783105at2"/>
<keyword evidence="2" id="KW-0560">Oxidoreductase</keyword>
<evidence type="ECO:0000256" key="2">
    <source>
        <dbReference type="ARBA" id="ARBA00023002"/>
    </source>
</evidence>
<dbReference type="SUPFAM" id="SSF55347">
    <property type="entry name" value="Glyceraldehyde-3-phosphate dehydrogenase-like, C-terminal domain"/>
    <property type="match status" value="1"/>
</dbReference>
<dbReference type="InterPro" id="IPR000683">
    <property type="entry name" value="Gfo/Idh/MocA-like_OxRdtase_N"/>
</dbReference>
<organism evidence="5 6">
    <name type="scientific">Lentisphaera araneosa HTCC2155</name>
    <dbReference type="NCBI Taxonomy" id="313628"/>
    <lineage>
        <taxon>Bacteria</taxon>
        <taxon>Pseudomonadati</taxon>
        <taxon>Lentisphaerota</taxon>
        <taxon>Lentisphaeria</taxon>
        <taxon>Lentisphaerales</taxon>
        <taxon>Lentisphaeraceae</taxon>
        <taxon>Lentisphaera</taxon>
    </lineage>
</organism>
<dbReference type="GO" id="GO:0000166">
    <property type="term" value="F:nucleotide binding"/>
    <property type="evidence" value="ECO:0007669"/>
    <property type="project" value="InterPro"/>
</dbReference>
<dbReference type="Gene3D" id="3.40.50.720">
    <property type="entry name" value="NAD(P)-binding Rossmann-like Domain"/>
    <property type="match status" value="1"/>
</dbReference>
<dbReference type="Pfam" id="PF22725">
    <property type="entry name" value="GFO_IDH_MocA_C3"/>
    <property type="match status" value="1"/>
</dbReference>
<comment type="caution">
    <text evidence="5">The sequence shown here is derived from an EMBL/GenBank/DDBJ whole genome shotgun (WGS) entry which is preliminary data.</text>
</comment>
<evidence type="ECO:0000313" key="5">
    <source>
        <dbReference type="EMBL" id="EDM26579.1"/>
    </source>
</evidence>
<feature type="domain" description="Gfo/Idh/MocA-like oxidoreductase N-terminal" evidence="3">
    <location>
        <begin position="4"/>
        <end position="121"/>
    </location>
</feature>
<dbReference type="STRING" id="313628.LNTAR_02187"/>
<dbReference type="PANTHER" id="PTHR22604">
    <property type="entry name" value="OXIDOREDUCTASES"/>
    <property type="match status" value="1"/>
</dbReference>
<dbReference type="InterPro" id="IPR050984">
    <property type="entry name" value="Gfo/Idh/MocA_domain"/>
</dbReference>
<dbReference type="SUPFAM" id="SSF51735">
    <property type="entry name" value="NAD(P)-binding Rossmann-fold domains"/>
    <property type="match status" value="1"/>
</dbReference>
<proteinExistence type="inferred from homology"/>
<dbReference type="InterPro" id="IPR055170">
    <property type="entry name" value="GFO_IDH_MocA-like_dom"/>
</dbReference>
<comment type="similarity">
    <text evidence="1">Belongs to the Gfo/Idh/MocA family.</text>
</comment>
<keyword evidence="6" id="KW-1185">Reference proteome</keyword>